<dbReference type="Proteomes" id="UP000076863">
    <property type="component" value="Unassembled WGS sequence"/>
</dbReference>
<dbReference type="EMBL" id="AZHA01000017">
    <property type="protein sequence ID" value="OAA41083.1"/>
    <property type="molecule type" value="Genomic_DNA"/>
</dbReference>
<name>A0A162JER7_9HYPO</name>
<accession>A0A162JER7</accession>
<sequence length="149" mass="16636">MVAELRDAEPGVDAKNTLMPSPRSFRRQLSMKHAQRRLGAPIDGRLKENPLSRQAPRGDERQVQETGEGEQRNEVKGSDSVRREVDVVGASEAGRRRREKGARTCIVDEHVDAVSAGLDGLNGVSGELVRFHVNQQHLDGVDRRWIVCY</sequence>
<evidence type="ECO:0000313" key="2">
    <source>
        <dbReference type="EMBL" id="OAA41083.1"/>
    </source>
</evidence>
<comment type="caution">
    <text evidence="2">The sequence shown here is derived from an EMBL/GenBank/DDBJ whole genome shotgun (WGS) entry which is preliminary data.</text>
</comment>
<feature type="compositionally biased region" description="Basic and acidic residues" evidence="1">
    <location>
        <begin position="44"/>
        <end position="86"/>
    </location>
</feature>
<dbReference type="AlphaFoldDB" id="A0A162JER7"/>
<organism evidence="2 3">
    <name type="scientific">Beauveria brongniartii RCEF 3172</name>
    <dbReference type="NCBI Taxonomy" id="1081107"/>
    <lineage>
        <taxon>Eukaryota</taxon>
        <taxon>Fungi</taxon>
        <taxon>Dikarya</taxon>
        <taxon>Ascomycota</taxon>
        <taxon>Pezizomycotina</taxon>
        <taxon>Sordariomycetes</taxon>
        <taxon>Hypocreomycetidae</taxon>
        <taxon>Hypocreales</taxon>
        <taxon>Cordycipitaceae</taxon>
        <taxon>Beauveria</taxon>
        <taxon>Beauveria brongniartii</taxon>
    </lineage>
</organism>
<feature type="compositionally biased region" description="Basic residues" evidence="1">
    <location>
        <begin position="24"/>
        <end position="36"/>
    </location>
</feature>
<feature type="region of interest" description="Disordered" evidence="1">
    <location>
        <begin position="1"/>
        <end position="102"/>
    </location>
</feature>
<protein>
    <submittedName>
        <fullName evidence="2">Uncharacterized protein</fullName>
    </submittedName>
</protein>
<evidence type="ECO:0000256" key="1">
    <source>
        <dbReference type="SAM" id="MobiDB-lite"/>
    </source>
</evidence>
<evidence type="ECO:0000313" key="3">
    <source>
        <dbReference type="Proteomes" id="UP000076863"/>
    </source>
</evidence>
<proteinExistence type="predicted"/>
<reference evidence="2 3" key="1">
    <citation type="journal article" date="2016" name="Genome Biol. Evol.">
        <title>Divergent and convergent evolution of fungal pathogenicity.</title>
        <authorList>
            <person name="Shang Y."/>
            <person name="Xiao G."/>
            <person name="Zheng P."/>
            <person name="Cen K."/>
            <person name="Zhan S."/>
            <person name="Wang C."/>
        </authorList>
    </citation>
    <scope>NUCLEOTIDE SEQUENCE [LARGE SCALE GENOMIC DNA]</scope>
    <source>
        <strain evidence="2 3">RCEF 3172</strain>
    </source>
</reference>
<keyword evidence="3" id="KW-1185">Reference proteome</keyword>
<gene>
    <name evidence="2" type="ORF">BBO_05619</name>
</gene>